<dbReference type="Proteomes" id="UP000315295">
    <property type="component" value="Unassembled WGS sequence"/>
</dbReference>
<name>A0A540KFR6_MALBA</name>
<comment type="caution">
    <text evidence="1">The sequence shown here is derived from an EMBL/GenBank/DDBJ whole genome shotgun (WGS) entry which is preliminary data.</text>
</comment>
<proteinExistence type="predicted"/>
<evidence type="ECO:0000313" key="2">
    <source>
        <dbReference type="Proteomes" id="UP000315295"/>
    </source>
</evidence>
<accession>A0A540KFR6</accession>
<dbReference type="EMBL" id="VIEB01001336">
    <property type="protein sequence ID" value="TQD73068.1"/>
    <property type="molecule type" value="Genomic_DNA"/>
</dbReference>
<organism evidence="1 2">
    <name type="scientific">Malus baccata</name>
    <name type="common">Siberian crab apple</name>
    <name type="synonym">Pyrus baccata</name>
    <dbReference type="NCBI Taxonomy" id="106549"/>
    <lineage>
        <taxon>Eukaryota</taxon>
        <taxon>Viridiplantae</taxon>
        <taxon>Streptophyta</taxon>
        <taxon>Embryophyta</taxon>
        <taxon>Tracheophyta</taxon>
        <taxon>Spermatophyta</taxon>
        <taxon>Magnoliopsida</taxon>
        <taxon>eudicotyledons</taxon>
        <taxon>Gunneridae</taxon>
        <taxon>Pentapetalae</taxon>
        <taxon>rosids</taxon>
        <taxon>fabids</taxon>
        <taxon>Rosales</taxon>
        <taxon>Rosaceae</taxon>
        <taxon>Amygdaloideae</taxon>
        <taxon>Maleae</taxon>
        <taxon>Malus</taxon>
    </lineage>
</organism>
<gene>
    <name evidence="1" type="ORF">C1H46_041395</name>
</gene>
<sequence>MEPKKAVSLGVEKKGLSGWPPMESLDNTPSTCSSAVERSLTLTRLSSFFLPSSLLLPHLLLHLRACPPVPSSALFWVRGESEYRDDEWGIGLGG</sequence>
<keyword evidence="2" id="KW-1185">Reference proteome</keyword>
<evidence type="ECO:0000313" key="1">
    <source>
        <dbReference type="EMBL" id="TQD73068.1"/>
    </source>
</evidence>
<dbReference type="AlphaFoldDB" id="A0A540KFR6"/>
<reference evidence="1 2" key="1">
    <citation type="journal article" date="2019" name="G3 (Bethesda)">
        <title>Sequencing of a Wild Apple (Malus baccata) Genome Unravels the Differences Between Cultivated and Wild Apple Species Regarding Disease Resistance and Cold Tolerance.</title>
        <authorList>
            <person name="Chen X."/>
        </authorList>
    </citation>
    <scope>NUCLEOTIDE SEQUENCE [LARGE SCALE GENOMIC DNA]</scope>
    <source>
        <strain evidence="2">cv. Shandingzi</strain>
        <tissue evidence="1">Leaves</tissue>
    </source>
</reference>
<protein>
    <submittedName>
        <fullName evidence="1">Uncharacterized protein</fullName>
    </submittedName>
</protein>